<dbReference type="Pfam" id="PF07729">
    <property type="entry name" value="FCD"/>
    <property type="match status" value="1"/>
</dbReference>
<dbReference type="InterPro" id="IPR000524">
    <property type="entry name" value="Tscrpt_reg_HTH_GntR"/>
</dbReference>
<keyword evidence="6" id="KW-1185">Reference proteome</keyword>
<accession>A0ABU0YPV5</accession>
<dbReference type="InterPro" id="IPR036390">
    <property type="entry name" value="WH_DNA-bd_sf"/>
</dbReference>
<dbReference type="PANTHER" id="PTHR43537:SF39">
    <property type="entry name" value="HTH-TYPE TRANSCRIPTIONAL REGULATOR MCBR"/>
    <property type="match status" value="1"/>
</dbReference>
<proteinExistence type="predicted"/>
<dbReference type="SMART" id="SM00895">
    <property type="entry name" value="FCD"/>
    <property type="match status" value="1"/>
</dbReference>
<dbReference type="SUPFAM" id="SSF46785">
    <property type="entry name" value="Winged helix' DNA-binding domain"/>
    <property type="match status" value="1"/>
</dbReference>
<evidence type="ECO:0000256" key="1">
    <source>
        <dbReference type="ARBA" id="ARBA00023015"/>
    </source>
</evidence>
<dbReference type="CDD" id="cd07377">
    <property type="entry name" value="WHTH_GntR"/>
    <property type="match status" value="1"/>
</dbReference>
<dbReference type="SUPFAM" id="SSF48008">
    <property type="entry name" value="GntR ligand-binding domain-like"/>
    <property type="match status" value="1"/>
</dbReference>
<organism evidence="5 6">
    <name type="scientific">Dongia sedimenti</name>
    <dbReference type="NCBI Taxonomy" id="3064282"/>
    <lineage>
        <taxon>Bacteria</taxon>
        <taxon>Pseudomonadati</taxon>
        <taxon>Pseudomonadota</taxon>
        <taxon>Alphaproteobacteria</taxon>
        <taxon>Rhodospirillales</taxon>
        <taxon>Dongiaceae</taxon>
        <taxon>Dongia</taxon>
    </lineage>
</organism>
<dbReference type="EMBL" id="JAUYVI010000006">
    <property type="protein sequence ID" value="MDQ7249757.1"/>
    <property type="molecule type" value="Genomic_DNA"/>
</dbReference>
<dbReference type="InterPro" id="IPR036388">
    <property type="entry name" value="WH-like_DNA-bd_sf"/>
</dbReference>
<feature type="domain" description="HTH gntR-type" evidence="4">
    <location>
        <begin position="17"/>
        <end position="84"/>
    </location>
</feature>
<dbReference type="SMART" id="SM00345">
    <property type="entry name" value="HTH_GNTR"/>
    <property type="match status" value="1"/>
</dbReference>
<dbReference type="PANTHER" id="PTHR43537">
    <property type="entry name" value="TRANSCRIPTIONAL REGULATOR, GNTR FAMILY"/>
    <property type="match status" value="1"/>
</dbReference>
<dbReference type="Proteomes" id="UP001230156">
    <property type="component" value="Unassembled WGS sequence"/>
</dbReference>
<dbReference type="InterPro" id="IPR008920">
    <property type="entry name" value="TF_FadR/GntR_C"/>
</dbReference>
<keyword evidence="1" id="KW-0805">Transcription regulation</keyword>
<gene>
    <name evidence="5" type="ORF">Q8A70_18855</name>
</gene>
<protein>
    <submittedName>
        <fullName evidence="5">GntR family transcriptional regulator</fullName>
    </submittedName>
</protein>
<dbReference type="InterPro" id="IPR011711">
    <property type="entry name" value="GntR_C"/>
</dbReference>
<dbReference type="PROSITE" id="PS50949">
    <property type="entry name" value="HTH_GNTR"/>
    <property type="match status" value="1"/>
</dbReference>
<sequence>MTEATLQRTAAGPLARDSLSAQIYDGIRSKLMTGALEPGERLNIRRLADAFATSPTPVREAVMQLVREGALELRPGHELRVPVLSIDRYIKLRQVRAPLERLAAELAAPIISAASLQALDDINRDYMGAERKKRWKDALALHAEFHLTIYRASRNEFLINTIENLWLLSGPFLLNQYPSAIHPHDDQHPHLLVIEALRRRDAKQAGEVIWQGLDHGSALIVDKLKREADGRNESTDRR</sequence>
<evidence type="ECO:0000313" key="5">
    <source>
        <dbReference type="EMBL" id="MDQ7249757.1"/>
    </source>
</evidence>
<evidence type="ECO:0000256" key="2">
    <source>
        <dbReference type="ARBA" id="ARBA00023125"/>
    </source>
</evidence>
<keyword evidence="3" id="KW-0804">Transcription</keyword>
<name>A0ABU0YPV5_9PROT</name>
<evidence type="ECO:0000259" key="4">
    <source>
        <dbReference type="PROSITE" id="PS50949"/>
    </source>
</evidence>
<dbReference type="Pfam" id="PF00392">
    <property type="entry name" value="GntR"/>
    <property type="match status" value="1"/>
</dbReference>
<dbReference type="Gene3D" id="1.20.120.530">
    <property type="entry name" value="GntR ligand-binding domain-like"/>
    <property type="match status" value="1"/>
</dbReference>
<reference evidence="6" key="1">
    <citation type="submission" date="2023-08" db="EMBL/GenBank/DDBJ databases">
        <title>Rhodospirillaceae gen. nov., a novel taxon isolated from the Yangtze River Yuezi River estuary sludge.</title>
        <authorList>
            <person name="Ruan L."/>
        </authorList>
    </citation>
    <scope>NUCLEOTIDE SEQUENCE [LARGE SCALE GENOMIC DNA]</scope>
    <source>
        <strain evidence="6">R-7</strain>
    </source>
</reference>
<dbReference type="Gene3D" id="1.10.10.10">
    <property type="entry name" value="Winged helix-like DNA-binding domain superfamily/Winged helix DNA-binding domain"/>
    <property type="match status" value="1"/>
</dbReference>
<evidence type="ECO:0000256" key="3">
    <source>
        <dbReference type="ARBA" id="ARBA00023163"/>
    </source>
</evidence>
<keyword evidence="2" id="KW-0238">DNA-binding</keyword>
<dbReference type="RefSeq" id="WP_379958114.1">
    <property type="nucleotide sequence ID" value="NZ_JAUYVI010000006.1"/>
</dbReference>
<evidence type="ECO:0000313" key="6">
    <source>
        <dbReference type="Proteomes" id="UP001230156"/>
    </source>
</evidence>
<comment type="caution">
    <text evidence="5">The sequence shown here is derived from an EMBL/GenBank/DDBJ whole genome shotgun (WGS) entry which is preliminary data.</text>
</comment>